<protein>
    <submittedName>
        <fullName evidence="1">Uncharacterized protein</fullName>
    </submittedName>
</protein>
<sequence length="45" mass="4950">TIFSSHKTLKKKKGPYDNIRDLISIKAGGDAGNRTPDTADMSRML</sequence>
<proteinExistence type="predicted"/>
<dbReference type="AlphaFoldDB" id="X0VHZ1"/>
<reference evidence="1" key="1">
    <citation type="journal article" date="2014" name="Front. Microbiol.">
        <title>High frequency of phylogenetically diverse reductive dehalogenase-homologous genes in deep subseafloor sedimentary metagenomes.</title>
        <authorList>
            <person name="Kawai M."/>
            <person name="Futagami T."/>
            <person name="Toyoda A."/>
            <person name="Takaki Y."/>
            <person name="Nishi S."/>
            <person name="Hori S."/>
            <person name="Arai W."/>
            <person name="Tsubouchi T."/>
            <person name="Morono Y."/>
            <person name="Uchiyama I."/>
            <person name="Ito T."/>
            <person name="Fujiyama A."/>
            <person name="Inagaki F."/>
            <person name="Takami H."/>
        </authorList>
    </citation>
    <scope>NUCLEOTIDE SEQUENCE</scope>
    <source>
        <strain evidence="1">Expedition CK06-06</strain>
    </source>
</reference>
<gene>
    <name evidence="1" type="ORF">S01H1_41219</name>
</gene>
<feature type="non-terminal residue" evidence="1">
    <location>
        <position position="1"/>
    </location>
</feature>
<comment type="caution">
    <text evidence="1">The sequence shown here is derived from an EMBL/GenBank/DDBJ whole genome shotgun (WGS) entry which is preliminary data.</text>
</comment>
<evidence type="ECO:0000313" key="1">
    <source>
        <dbReference type="EMBL" id="GAG12093.1"/>
    </source>
</evidence>
<organism evidence="1">
    <name type="scientific">marine sediment metagenome</name>
    <dbReference type="NCBI Taxonomy" id="412755"/>
    <lineage>
        <taxon>unclassified sequences</taxon>
        <taxon>metagenomes</taxon>
        <taxon>ecological metagenomes</taxon>
    </lineage>
</organism>
<accession>X0VHZ1</accession>
<dbReference type="EMBL" id="BARS01026134">
    <property type="protein sequence ID" value="GAG12093.1"/>
    <property type="molecule type" value="Genomic_DNA"/>
</dbReference>
<name>X0VHZ1_9ZZZZ</name>